<dbReference type="Gene3D" id="3.30.420.60">
    <property type="entry name" value="eRF1 domain 2"/>
    <property type="match status" value="1"/>
</dbReference>
<protein>
    <submittedName>
        <fullName evidence="2">Uncharacterized protein</fullName>
    </submittedName>
</protein>
<dbReference type="EMBL" id="JQ793783">
    <property type="protein sequence ID" value="AFL48540.1"/>
    <property type="molecule type" value="Genomic_DNA"/>
</dbReference>
<name>I3WY40_9ACTN</name>
<sequence length="404" mass="42285">MPPHLVTWKGEPDPRALGGSGPRVDGAVPSKENPMTTATATDTGTLRELLQAPGPFLSVYFDREPRPQLAQAAQSRWRGLTARLADEGAAPATLDALTAEVMDRLPGTGALAAFAAEGKVRHVVELPGDGHGDLAVSGTLPHLLPLMEWRQDHPAHVVVVVDRAGADLLLYAEGSTEPVRRTVTGPDDEIGRSSGLPQMRFQHRAEDSWEHNAAAVADAVTEALDEVSARLLLLAGDVRARQYLTKHLPARVRSSVSVGQVSGSRSEDGSGSGRAAQVAAEAAAAAREETAGLLRRLDEERAPGGHAVEGVHATLQALAAGRVGTLAVTDDPQDSRTAWFGPGPTDVYEHREDFVPNGSGPLASGRLADVVVRSALLTGADVRILEPDTPGAPAQGTGGICRFG</sequence>
<feature type="region of interest" description="Disordered" evidence="1">
    <location>
        <begin position="1"/>
        <end position="38"/>
    </location>
</feature>
<dbReference type="Pfam" id="PF18844">
    <property type="entry name" value="baeRF_family2"/>
    <property type="match status" value="1"/>
</dbReference>
<proteinExistence type="predicted"/>
<dbReference type="InterPro" id="IPR042226">
    <property type="entry name" value="eFR1_2_sf"/>
</dbReference>
<dbReference type="AlphaFoldDB" id="I3WY40"/>
<dbReference type="SUPFAM" id="SSF53137">
    <property type="entry name" value="Translational machinery components"/>
    <property type="match status" value="1"/>
</dbReference>
<dbReference type="InterPro" id="IPR040701">
    <property type="entry name" value="Bact_RF_family2"/>
</dbReference>
<reference evidence="2" key="1">
    <citation type="submission" date="2012-03" db="EMBL/GenBank/DDBJ databases">
        <title>Organization of laidlomycin biosynthetic gene cluster in Streptomyces laidlogenes KCTC 10631BP.</title>
        <authorList>
            <person name="Hwang J.Y."/>
            <person name="Kim H.S."/>
            <person name="Sedai B."/>
            <person name="Nam D.H."/>
        </authorList>
    </citation>
    <scope>NUCLEOTIDE SEQUENCE</scope>
    <source>
        <strain evidence="2">CS684</strain>
    </source>
</reference>
<evidence type="ECO:0000313" key="2">
    <source>
        <dbReference type="EMBL" id="AFL48540.1"/>
    </source>
</evidence>
<accession>I3WY40</accession>
<evidence type="ECO:0000256" key="1">
    <source>
        <dbReference type="SAM" id="MobiDB-lite"/>
    </source>
</evidence>
<organism evidence="2">
    <name type="scientific">Streptomyces sp. CS684</name>
    <dbReference type="NCBI Taxonomy" id="272618"/>
    <lineage>
        <taxon>Bacteria</taxon>
        <taxon>Bacillati</taxon>
        <taxon>Actinomycetota</taxon>
        <taxon>Actinomycetes</taxon>
        <taxon>Kitasatosporales</taxon>
        <taxon>Streptomycetaceae</taxon>
        <taxon>Streptomyces</taxon>
    </lineage>
</organism>